<dbReference type="InterPro" id="IPR045312">
    <property type="entry name" value="PCBER-like"/>
</dbReference>
<keyword evidence="3" id="KW-0472">Membrane</keyword>
<dbReference type="PANTHER" id="PTHR47706:SF9">
    <property type="entry name" value="NMRA-LIKE DOMAIN-CONTAINING PROTEIN-RELATED"/>
    <property type="match status" value="1"/>
</dbReference>
<reference evidence="5" key="1">
    <citation type="submission" date="2020-09" db="EMBL/GenBank/DDBJ databases">
        <title>Iningainema tapete sp. nov. (Scytonemataceae, Cyanobacteria) from greenhouses in central Florida (USA) produces two types of nodularin with biosynthetic potential for microcystin-LR and anabaenopeptins.</title>
        <authorList>
            <person name="Berthold D.E."/>
            <person name="Lefler F.W."/>
            <person name="Huang I.-S."/>
            <person name="Abdulla H."/>
            <person name="Zimba P.V."/>
            <person name="Laughinghouse H.D. IV."/>
        </authorList>
    </citation>
    <scope>NUCLEOTIDE SEQUENCE</scope>
    <source>
        <strain evidence="5">BLCCT55</strain>
    </source>
</reference>
<evidence type="ECO:0000256" key="2">
    <source>
        <dbReference type="ARBA" id="ARBA00023002"/>
    </source>
</evidence>
<dbReference type="InterPro" id="IPR036291">
    <property type="entry name" value="NAD(P)-bd_dom_sf"/>
</dbReference>
<evidence type="ECO:0000256" key="3">
    <source>
        <dbReference type="SAM" id="Phobius"/>
    </source>
</evidence>
<dbReference type="Gene3D" id="3.90.25.10">
    <property type="entry name" value="UDP-galactose 4-epimerase, domain 1"/>
    <property type="match status" value="1"/>
</dbReference>
<dbReference type="AlphaFoldDB" id="A0A8J7BZM6"/>
<proteinExistence type="predicted"/>
<protein>
    <submittedName>
        <fullName evidence="5">NmrA family NAD(P)-binding protein</fullName>
    </submittedName>
</protein>
<feature type="domain" description="NmrA-like" evidence="4">
    <location>
        <begin position="7"/>
        <end position="248"/>
    </location>
</feature>
<gene>
    <name evidence="5" type="ORF">ICL16_30230</name>
</gene>
<dbReference type="PANTHER" id="PTHR47706">
    <property type="entry name" value="NMRA-LIKE FAMILY PROTEIN"/>
    <property type="match status" value="1"/>
</dbReference>
<keyword evidence="2" id="KW-0560">Oxidoreductase</keyword>
<evidence type="ECO:0000313" key="5">
    <source>
        <dbReference type="EMBL" id="MBD2776223.1"/>
    </source>
</evidence>
<evidence type="ECO:0000259" key="4">
    <source>
        <dbReference type="Pfam" id="PF05368"/>
    </source>
</evidence>
<dbReference type="EMBL" id="JACXAE010000089">
    <property type="protein sequence ID" value="MBD2776223.1"/>
    <property type="molecule type" value="Genomic_DNA"/>
</dbReference>
<feature type="transmembrane region" description="Helical" evidence="3">
    <location>
        <begin position="6"/>
        <end position="25"/>
    </location>
</feature>
<accession>A0A8J7BZM6</accession>
<organism evidence="5 6">
    <name type="scientific">Iningainema tapete BLCC-T55</name>
    <dbReference type="NCBI Taxonomy" id="2748662"/>
    <lineage>
        <taxon>Bacteria</taxon>
        <taxon>Bacillati</taxon>
        <taxon>Cyanobacteriota</taxon>
        <taxon>Cyanophyceae</taxon>
        <taxon>Nostocales</taxon>
        <taxon>Scytonemataceae</taxon>
        <taxon>Iningainema tapete</taxon>
    </lineage>
</organism>
<dbReference type="Gene3D" id="3.40.50.720">
    <property type="entry name" value="NAD(P)-binding Rossmann-like Domain"/>
    <property type="match status" value="1"/>
</dbReference>
<evidence type="ECO:0000256" key="1">
    <source>
        <dbReference type="ARBA" id="ARBA00022857"/>
    </source>
</evidence>
<keyword evidence="6" id="KW-1185">Reference proteome</keyword>
<dbReference type="Proteomes" id="UP000629098">
    <property type="component" value="Unassembled WGS sequence"/>
</dbReference>
<dbReference type="CDD" id="cd05259">
    <property type="entry name" value="PCBER_SDR_a"/>
    <property type="match status" value="1"/>
</dbReference>
<dbReference type="RefSeq" id="WP_190835299.1">
    <property type="nucleotide sequence ID" value="NZ_CAWPPI010000089.1"/>
</dbReference>
<dbReference type="InterPro" id="IPR008030">
    <property type="entry name" value="NmrA-like"/>
</dbReference>
<sequence>MANLPVVLLVGVTGMLGYEIALAILDKGTMELRALVRADGTNDENKKKKLDVLKAKGATFVEGDIMNPESLPGAVAGVEAVISAIGNEPDSYIAGQTNLLEAAERAGVKRFVPSDFTGDYHKLDYGDNFNTDMRKRFFEVLRQSSVPYMSINNGAFMEVMLTPFIGTFNLETGTFNYWGEGDELCDFTSYPDVAKYTAEAVGDESLANVTLEFAGEVTTLKQMLAAYEEVTGRKLTQQRLGSLADLKASIENAKASAKSPVEYLGRQYLWIMQSGKAKLEQIANERYPHIKPVSFRQFFSRQSNAQAS</sequence>
<keyword evidence="3" id="KW-0812">Transmembrane</keyword>
<keyword evidence="1" id="KW-0521">NADP</keyword>
<evidence type="ECO:0000313" key="6">
    <source>
        <dbReference type="Proteomes" id="UP000629098"/>
    </source>
</evidence>
<comment type="caution">
    <text evidence="5">The sequence shown here is derived from an EMBL/GenBank/DDBJ whole genome shotgun (WGS) entry which is preliminary data.</text>
</comment>
<dbReference type="InterPro" id="IPR051609">
    <property type="entry name" value="NmrA/Isoflavone_reductase-like"/>
</dbReference>
<name>A0A8J7BZM6_9CYAN</name>
<dbReference type="SUPFAM" id="SSF51735">
    <property type="entry name" value="NAD(P)-binding Rossmann-fold domains"/>
    <property type="match status" value="1"/>
</dbReference>
<dbReference type="GO" id="GO:0016491">
    <property type="term" value="F:oxidoreductase activity"/>
    <property type="evidence" value="ECO:0007669"/>
    <property type="project" value="UniProtKB-KW"/>
</dbReference>
<dbReference type="Pfam" id="PF05368">
    <property type="entry name" value="NmrA"/>
    <property type="match status" value="1"/>
</dbReference>
<keyword evidence="3" id="KW-1133">Transmembrane helix</keyword>